<dbReference type="OrthoDB" id="9810250at2"/>
<dbReference type="InterPro" id="IPR001647">
    <property type="entry name" value="HTH_TetR"/>
</dbReference>
<dbReference type="Gene3D" id="1.10.357.10">
    <property type="entry name" value="Tetracycline Repressor, domain 2"/>
    <property type="match status" value="1"/>
</dbReference>
<evidence type="ECO:0000313" key="5">
    <source>
        <dbReference type="EMBL" id="RBP00654.1"/>
    </source>
</evidence>
<accession>A0A366EE10</accession>
<organism evidence="5 6">
    <name type="scientific">Paraliobacillus ryukyuensis</name>
    <dbReference type="NCBI Taxonomy" id="200904"/>
    <lineage>
        <taxon>Bacteria</taxon>
        <taxon>Bacillati</taxon>
        <taxon>Bacillota</taxon>
        <taxon>Bacilli</taxon>
        <taxon>Bacillales</taxon>
        <taxon>Bacillaceae</taxon>
        <taxon>Paraliobacillus</taxon>
    </lineage>
</organism>
<dbReference type="Pfam" id="PF00440">
    <property type="entry name" value="TetR_N"/>
    <property type="match status" value="1"/>
</dbReference>
<dbReference type="RefSeq" id="WP_079710679.1">
    <property type="nucleotide sequence ID" value="NZ_BAABQN010000002.1"/>
</dbReference>
<evidence type="ECO:0000256" key="3">
    <source>
        <dbReference type="PROSITE-ProRule" id="PRU00335"/>
    </source>
</evidence>
<dbReference type="Pfam" id="PF14278">
    <property type="entry name" value="TetR_C_8"/>
    <property type="match status" value="1"/>
</dbReference>
<dbReference type="STRING" id="200904.GCA_900168775_00677"/>
<reference evidence="5 6" key="1">
    <citation type="submission" date="2018-06" db="EMBL/GenBank/DDBJ databases">
        <title>Genomic Encyclopedia of Type Strains, Phase IV (KMG-IV): sequencing the most valuable type-strain genomes for metagenomic binning, comparative biology and taxonomic classification.</title>
        <authorList>
            <person name="Goeker M."/>
        </authorList>
    </citation>
    <scope>NUCLEOTIDE SEQUENCE [LARGE SCALE GENOMIC DNA]</scope>
    <source>
        <strain evidence="5 6">DSM 15140</strain>
    </source>
</reference>
<dbReference type="PROSITE" id="PS50977">
    <property type="entry name" value="HTH_TETR_2"/>
    <property type="match status" value="1"/>
</dbReference>
<gene>
    <name evidence="5" type="ORF">DES48_102419</name>
</gene>
<dbReference type="AlphaFoldDB" id="A0A366EE10"/>
<dbReference type="PANTHER" id="PTHR43479">
    <property type="entry name" value="ACREF/ENVCD OPERON REPRESSOR-RELATED"/>
    <property type="match status" value="1"/>
</dbReference>
<dbReference type="EMBL" id="QNRI01000002">
    <property type="protein sequence ID" value="RBP00654.1"/>
    <property type="molecule type" value="Genomic_DNA"/>
</dbReference>
<feature type="domain" description="HTH tetR-type" evidence="4">
    <location>
        <begin position="10"/>
        <end position="70"/>
    </location>
</feature>
<evidence type="ECO:0000256" key="1">
    <source>
        <dbReference type="ARBA" id="ARBA00022491"/>
    </source>
</evidence>
<keyword evidence="2 3" id="KW-0238">DNA-binding</keyword>
<evidence type="ECO:0000256" key="2">
    <source>
        <dbReference type="ARBA" id="ARBA00023125"/>
    </source>
</evidence>
<dbReference type="SUPFAM" id="SSF46689">
    <property type="entry name" value="Homeodomain-like"/>
    <property type="match status" value="1"/>
</dbReference>
<comment type="caution">
    <text evidence="5">The sequence shown here is derived from an EMBL/GenBank/DDBJ whole genome shotgun (WGS) entry which is preliminary data.</text>
</comment>
<dbReference type="InterPro" id="IPR050624">
    <property type="entry name" value="HTH-type_Tx_Regulator"/>
</dbReference>
<feature type="DNA-binding region" description="H-T-H motif" evidence="3">
    <location>
        <begin position="33"/>
        <end position="52"/>
    </location>
</feature>
<sequence length="189" mass="21764">MNEKLDRRKKYTRMVLKDSLMELLKEKAIGSITIKEICERADINRSTFYTHYSSQYDLLHQIEEEIITDMNDTLAGYGDNKVGEERLMTEKLLEYVARNKEVCEVLLSERGDVHFQQKVMDIALNHTVTNLVKANQVEEGLSKYVSLFYVSGSIHLIEEWLKNGMDKPPKELAKIIIVLANNGLNGLKI</sequence>
<dbReference type="PANTHER" id="PTHR43479:SF7">
    <property type="entry name" value="TETR-FAMILY TRANSCRIPTIONAL REGULATOR"/>
    <property type="match status" value="1"/>
</dbReference>
<dbReference type="Proteomes" id="UP000252254">
    <property type="component" value="Unassembled WGS sequence"/>
</dbReference>
<keyword evidence="1" id="KW-0678">Repressor</keyword>
<protein>
    <submittedName>
        <fullName evidence="5">TetR family transcriptional regulator</fullName>
    </submittedName>
</protein>
<name>A0A366EE10_9BACI</name>
<evidence type="ECO:0000259" key="4">
    <source>
        <dbReference type="PROSITE" id="PS50977"/>
    </source>
</evidence>
<evidence type="ECO:0000313" key="6">
    <source>
        <dbReference type="Proteomes" id="UP000252254"/>
    </source>
</evidence>
<proteinExistence type="predicted"/>
<dbReference type="GO" id="GO:0003677">
    <property type="term" value="F:DNA binding"/>
    <property type="evidence" value="ECO:0007669"/>
    <property type="project" value="UniProtKB-UniRule"/>
</dbReference>
<dbReference type="InterPro" id="IPR039532">
    <property type="entry name" value="TetR_C_Firmicutes"/>
</dbReference>
<dbReference type="InterPro" id="IPR009057">
    <property type="entry name" value="Homeodomain-like_sf"/>
</dbReference>
<keyword evidence="6" id="KW-1185">Reference proteome</keyword>